<dbReference type="OrthoDB" id="449487at2759"/>
<evidence type="ECO:0000313" key="4">
    <source>
        <dbReference type="EMBL" id="TEB23410.1"/>
    </source>
</evidence>
<comment type="caution">
    <text evidence="4">The sequence shown here is derived from an EMBL/GenBank/DDBJ whole genome shotgun (WGS) entry which is preliminary data.</text>
</comment>
<dbReference type="PANTHER" id="PTHR43084:SF1">
    <property type="entry name" value="PERSULFIDE DIOXYGENASE ETHE1, MITOCHONDRIAL"/>
    <property type="match status" value="1"/>
</dbReference>
<dbReference type="PANTHER" id="PTHR43084">
    <property type="entry name" value="PERSULFIDE DIOXYGENASE ETHE1"/>
    <property type="match status" value="1"/>
</dbReference>
<evidence type="ECO:0000259" key="3">
    <source>
        <dbReference type="SMART" id="SM00849"/>
    </source>
</evidence>
<keyword evidence="4" id="KW-0378">Hydrolase</keyword>
<dbReference type="SMART" id="SM00849">
    <property type="entry name" value="Lactamase_B"/>
    <property type="match status" value="1"/>
</dbReference>
<keyword evidence="5" id="KW-1185">Reference proteome</keyword>
<organism evidence="4 5">
    <name type="scientific">Coprinellus micaceus</name>
    <name type="common">Glistening ink-cap mushroom</name>
    <name type="synonym">Coprinus micaceus</name>
    <dbReference type="NCBI Taxonomy" id="71717"/>
    <lineage>
        <taxon>Eukaryota</taxon>
        <taxon>Fungi</taxon>
        <taxon>Dikarya</taxon>
        <taxon>Basidiomycota</taxon>
        <taxon>Agaricomycotina</taxon>
        <taxon>Agaricomycetes</taxon>
        <taxon>Agaricomycetidae</taxon>
        <taxon>Agaricales</taxon>
        <taxon>Agaricineae</taxon>
        <taxon>Psathyrellaceae</taxon>
        <taxon>Coprinellus</taxon>
    </lineage>
</organism>
<dbReference type="GO" id="GO:0050313">
    <property type="term" value="F:sulfur dioxygenase activity"/>
    <property type="evidence" value="ECO:0007669"/>
    <property type="project" value="InterPro"/>
</dbReference>
<evidence type="ECO:0000256" key="2">
    <source>
        <dbReference type="SAM" id="MobiDB-lite"/>
    </source>
</evidence>
<dbReference type="GO" id="GO:0006749">
    <property type="term" value="P:glutathione metabolic process"/>
    <property type="evidence" value="ECO:0007669"/>
    <property type="project" value="InterPro"/>
</dbReference>
<dbReference type="CDD" id="cd07724">
    <property type="entry name" value="POD-like_MBL-fold"/>
    <property type="match status" value="1"/>
</dbReference>
<protein>
    <submittedName>
        <fullName evidence="4">Metallo-hydrolase/oxidoreductase</fullName>
    </submittedName>
</protein>
<feature type="region of interest" description="Disordered" evidence="2">
    <location>
        <begin position="1"/>
        <end position="29"/>
    </location>
</feature>
<dbReference type="GO" id="GO:0016787">
    <property type="term" value="F:hydrolase activity"/>
    <property type="evidence" value="ECO:0007669"/>
    <property type="project" value="UniProtKB-KW"/>
</dbReference>
<dbReference type="InterPro" id="IPR051682">
    <property type="entry name" value="Mito_Persulfide_Diox"/>
</dbReference>
<feature type="domain" description="Metallo-beta-lactamase" evidence="3">
    <location>
        <begin position="75"/>
        <end position="259"/>
    </location>
</feature>
<evidence type="ECO:0000313" key="5">
    <source>
        <dbReference type="Proteomes" id="UP000298030"/>
    </source>
</evidence>
<sequence length="369" mass="40931">MPGSDDCSSRSQDSFNHPSAPLSTGRLPRNNTLHAQEATGWKYGAPHPFRVPTCSTCPNTPGQPNVYSFFESATSTWQYIVTDPTTKKAVIVDPVLDFNAASGAITTKTADGLLGFVKENGFEVIMLLETHAHADHITAAQYLKQKLGGVPVGIGKRITGVQERFGKIYEVPKTWWDGAFDKYFEDDERFMIGDLECQVMHLPGTHPGPRWIYVRRWTLRRRHALLPRADFPGGSPMDLYNSIQRVLAMSPNTRIYAGHDYPPEGSKQVGERCWSLVSEQRLKNVHLKARLDEIAASSSPASQTDGSEGLAERLMNAFIEWRAKRDSGLGAPRLIHPSLQVNICAGKLPKPDAQGMRMLKIPLQIPEGL</sequence>
<dbReference type="GO" id="GO:0070813">
    <property type="term" value="P:hydrogen sulfide metabolic process"/>
    <property type="evidence" value="ECO:0007669"/>
    <property type="project" value="TreeGrafter"/>
</dbReference>
<dbReference type="STRING" id="71717.A0A4Y7SNG8"/>
<dbReference type="Proteomes" id="UP000298030">
    <property type="component" value="Unassembled WGS sequence"/>
</dbReference>
<dbReference type="Gene3D" id="3.60.15.10">
    <property type="entry name" value="Ribonuclease Z/Hydroxyacylglutathione hydrolase-like"/>
    <property type="match status" value="1"/>
</dbReference>
<evidence type="ECO:0000256" key="1">
    <source>
        <dbReference type="ARBA" id="ARBA00022723"/>
    </source>
</evidence>
<proteinExistence type="predicted"/>
<dbReference type="SUPFAM" id="SSF56281">
    <property type="entry name" value="Metallo-hydrolase/oxidoreductase"/>
    <property type="match status" value="1"/>
</dbReference>
<dbReference type="EMBL" id="QPFP01000078">
    <property type="protein sequence ID" value="TEB23410.1"/>
    <property type="molecule type" value="Genomic_DNA"/>
</dbReference>
<dbReference type="InterPro" id="IPR044528">
    <property type="entry name" value="POD-like_MBL-fold"/>
</dbReference>
<gene>
    <name evidence="4" type="ORF">FA13DRAFT_1818429</name>
</gene>
<reference evidence="4 5" key="1">
    <citation type="journal article" date="2019" name="Nat. Ecol. Evol.">
        <title>Megaphylogeny resolves global patterns of mushroom evolution.</title>
        <authorList>
            <person name="Varga T."/>
            <person name="Krizsan K."/>
            <person name="Foldi C."/>
            <person name="Dima B."/>
            <person name="Sanchez-Garcia M."/>
            <person name="Sanchez-Ramirez S."/>
            <person name="Szollosi G.J."/>
            <person name="Szarkandi J.G."/>
            <person name="Papp V."/>
            <person name="Albert L."/>
            <person name="Andreopoulos W."/>
            <person name="Angelini C."/>
            <person name="Antonin V."/>
            <person name="Barry K.W."/>
            <person name="Bougher N.L."/>
            <person name="Buchanan P."/>
            <person name="Buyck B."/>
            <person name="Bense V."/>
            <person name="Catcheside P."/>
            <person name="Chovatia M."/>
            <person name="Cooper J."/>
            <person name="Damon W."/>
            <person name="Desjardin D."/>
            <person name="Finy P."/>
            <person name="Geml J."/>
            <person name="Haridas S."/>
            <person name="Hughes K."/>
            <person name="Justo A."/>
            <person name="Karasinski D."/>
            <person name="Kautmanova I."/>
            <person name="Kiss B."/>
            <person name="Kocsube S."/>
            <person name="Kotiranta H."/>
            <person name="LaButti K.M."/>
            <person name="Lechner B.E."/>
            <person name="Liimatainen K."/>
            <person name="Lipzen A."/>
            <person name="Lukacs Z."/>
            <person name="Mihaltcheva S."/>
            <person name="Morgado L.N."/>
            <person name="Niskanen T."/>
            <person name="Noordeloos M.E."/>
            <person name="Ohm R.A."/>
            <person name="Ortiz-Santana B."/>
            <person name="Ovrebo C."/>
            <person name="Racz N."/>
            <person name="Riley R."/>
            <person name="Savchenko A."/>
            <person name="Shiryaev A."/>
            <person name="Soop K."/>
            <person name="Spirin V."/>
            <person name="Szebenyi C."/>
            <person name="Tomsovsky M."/>
            <person name="Tulloss R.E."/>
            <person name="Uehling J."/>
            <person name="Grigoriev I.V."/>
            <person name="Vagvolgyi C."/>
            <person name="Papp T."/>
            <person name="Martin F.M."/>
            <person name="Miettinen O."/>
            <person name="Hibbett D.S."/>
            <person name="Nagy L.G."/>
        </authorList>
    </citation>
    <scope>NUCLEOTIDE SEQUENCE [LARGE SCALE GENOMIC DNA]</scope>
    <source>
        <strain evidence="4 5">FP101781</strain>
    </source>
</reference>
<dbReference type="InterPro" id="IPR036866">
    <property type="entry name" value="RibonucZ/Hydroxyglut_hydro"/>
</dbReference>
<accession>A0A4Y7SNG8</accession>
<dbReference type="AlphaFoldDB" id="A0A4Y7SNG8"/>
<name>A0A4Y7SNG8_COPMI</name>
<keyword evidence="1" id="KW-0479">Metal-binding</keyword>
<dbReference type="GO" id="GO:0046872">
    <property type="term" value="F:metal ion binding"/>
    <property type="evidence" value="ECO:0007669"/>
    <property type="project" value="UniProtKB-KW"/>
</dbReference>
<dbReference type="InterPro" id="IPR001279">
    <property type="entry name" value="Metallo-B-lactamas"/>
</dbReference>
<dbReference type="Pfam" id="PF00753">
    <property type="entry name" value="Lactamase_B"/>
    <property type="match status" value="1"/>
</dbReference>